<dbReference type="RefSeq" id="WP_336350927.1">
    <property type="nucleotide sequence ID" value="NZ_JAZAQL010000002.1"/>
</dbReference>
<dbReference type="PANTHER" id="PTHR43798:SF33">
    <property type="entry name" value="HYDROLASE, PUTATIVE (AFU_ORTHOLOGUE AFUA_2G14860)-RELATED"/>
    <property type="match status" value="1"/>
</dbReference>
<keyword evidence="4" id="KW-1185">Reference proteome</keyword>
<feature type="region of interest" description="Disordered" evidence="1">
    <location>
        <begin position="146"/>
        <end position="165"/>
    </location>
</feature>
<proteinExistence type="predicted"/>
<dbReference type="Proteomes" id="UP001596395">
    <property type="component" value="Unassembled WGS sequence"/>
</dbReference>
<dbReference type="PANTHER" id="PTHR43798">
    <property type="entry name" value="MONOACYLGLYCEROL LIPASE"/>
    <property type="match status" value="1"/>
</dbReference>
<dbReference type="SUPFAM" id="SSF53474">
    <property type="entry name" value="alpha/beta-Hydrolases"/>
    <property type="match status" value="1"/>
</dbReference>
<dbReference type="InterPro" id="IPR000073">
    <property type="entry name" value="AB_hydrolase_1"/>
</dbReference>
<gene>
    <name evidence="3" type="ORF">ACFQGB_14010</name>
</gene>
<evidence type="ECO:0000313" key="3">
    <source>
        <dbReference type="EMBL" id="MFC6953982.1"/>
    </source>
</evidence>
<feature type="domain" description="AB hydrolase-1" evidence="2">
    <location>
        <begin position="16"/>
        <end position="237"/>
    </location>
</feature>
<protein>
    <submittedName>
        <fullName evidence="3">Alpha/beta fold hydrolase</fullName>
    </submittedName>
</protein>
<dbReference type="Gene3D" id="3.40.50.1820">
    <property type="entry name" value="alpha/beta hydrolase"/>
    <property type="match status" value="1"/>
</dbReference>
<dbReference type="InterPro" id="IPR029058">
    <property type="entry name" value="AB_hydrolase_fold"/>
</dbReference>
<evidence type="ECO:0000259" key="2">
    <source>
        <dbReference type="Pfam" id="PF12697"/>
    </source>
</evidence>
<accession>A0ABD5VIS4</accession>
<dbReference type="Pfam" id="PF12697">
    <property type="entry name" value="Abhydrolase_6"/>
    <property type="match status" value="1"/>
</dbReference>
<dbReference type="EMBL" id="JBHSXN010000002">
    <property type="protein sequence ID" value="MFC6953982.1"/>
    <property type="molecule type" value="Genomic_DNA"/>
</dbReference>
<keyword evidence="3" id="KW-0378">Hydrolase</keyword>
<dbReference type="GO" id="GO:0016787">
    <property type="term" value="F:hydrolase activity"/>
    <property type="evidence" value="ECO:0007669"/>
    <property type="project" value="UniProtKB-KW"/>
</dbReference>
<dbReference type="AlphaFoldDB" id="A0ABD5VIS4"/>
<evidence type="ECO:0000313" key="4">
    <source>
        <dbReference type="Proteomes" id="UP001596395"/>
    </source>
</evidence>
<name>A0ABD5VIS4_9EURY</name>
<organism evidence="3 4">
    <name type="scientific">Halorubellus litoreus</name>
    <dbReference type="NCBI Taxonomy" id="755308"/>
    <lineage>
        <taxon>Archaea</taxon>
        <taxon>Methanobacteriati</taxon>
        <taxon>Methanobacteriota</taxon>
        <taxon>Stenosarchaea group</taxon>
        <taxon>Halobacteria</taxon>
        <taxon>Halobacteriales</taxon>
        <taxon>Halorubellaceae</taxon>
        <taxon>Halorubellus</taxon>
    </lineage>
</organism>
<comment type="caution">
    <text evidence="3">The sequence shown here is derived from an EMBL/GenBank/DDBJ whole genome shotgun (WGS) entry which is preliminary data.</text>
</comment>
<evidence type="ECO:0000256" key="1">
    <source>
        <dbReference type="SAM" id="MobiDB-lite"/>
    </source>
</evidence>
<reference evidence="3 4" key="1">
    <citation type="journal article" date="2019" name="Int. J. Syst. Evol. Microbiol.">
        <title>The Global Catalogue of Microorganisms (GCM) 10K type strain sequencing project: providing services to taxonomists for standard genome sequencing and annotation.</title>
        <authorList>
            <consortium name="The Broad Institute Genomics Platform"/>
            <consortium name="The Broad Institute Genome Sequencing Center for Infectious Disease"/>
            <person name="Wu L."/>
            <person name="Ma J."/>
        </authorList>
    </citation>
    <scope>NUCLEOTIDE SEQUENCE [LARGE SCALE GENOMIC DNA]</scope>
    <source>
        <strain evidence="3 4">GX26</strain>
    </source>
</reference>
<feature type="compositionally biased region" description="Basic and acidic residues" evidence="1">
    <location>
        <begin position="149"/>
        <end position="163"/>
    </location>
</feature>
<dbReference type="InterPro" id="IPR050266">
    <property type="entry name" value="AB_hydrolase_sf"/>
</dbReference>
<sequence>MLDHASAFGDRRDPTVVLLPPAGATRHVWTPHVRRLADDYHVVAVDLPAHGTHPDASFAFESAVADVGAVLQATERGVVAGHSLGGYVALRAAVAHQSRVDGLVLAGAATDFRSIPGLASSALATALSPLLDLAAHSERATNWLDDATADVRDSQRPPDDVDTHNPASALADGMRATAFQDTWPIVETYDGPTRLVHGRDEAFESHARELADRVDADLVRIDGDHQTPIQHPDAFANVLADFADDVATAPLAPE</sequence>